<dbReference type="AlphaFoldDB" id="A0AAN7Q1R3"/>
<evidence type="ECO:0000256" key="1">
    <source>
        <dbReference type="SAM" id="MobiDB-lite"/>
    </source>
</evidence>
<feature type="compositionally biased region" description="Polar residues" evidence="1">
    <location>
        <begin position="15"/>
        <end position="25"/>
    </location>
</feature>
<evidence type="ECO:0000313" key="3">
    <source>
        <dbReference type="Proteomes" id="UP001345219"/>
    </source>
</evidence>
<gene>
    <name evidence="2" type="ORF">SAY87_019029</name>
</gene>
<keyword evidence="3" id="KW-1185">Reference proteome</keyword>
<comment type="caution">
    <text evidence="2">The sequence shown here is derived from an EMBL/GenBank/DDBJ whole genome shotgun (WGS) entry which is preliminary data.</text>
</comment>
<reference evidence="2 3" key="1">
    <citation type="journal article" date="2023" name="Hortic Res">
        <title>Pangenome of water caltrop reveals structural variations and asymmetric subgenome divergence after allopolyploidization.</title>
        <authorList>
            <person name="Zhang X."/>
            <person name="Chen Y."/>
            <person name="Wang L."/>
            <person name="Yuan Y."/>
            <person name="Fang M."/>
            <person name="Shi L."/>
            <person name="Lu R."/>
            <person name="Comes H.P."/>
            <person name="Ma Y."/>
            <person name="Chen Y."/>
            <person name="Huang G."/>
            <person name="Zhou Y."/>
            <person name="Zheng Z."/>
            <person name="Qiu Y."/>
        </authorList>
    </citation>
    <scope>NUCLEOTIDE SEQUENCE [LARGE SCALE GENOMIC DNA]</scope>
    <source>
        <tissue evidence="2">Roots</tissue>
    </source>
</reference>
<dbReference type="EMBL" id="JAXIOK010000012">
    <property type="protein sequence ID" value="KAK4757728.1"/>
    <property type="molecule type" value="Genomic_DNA"/>
</dbReference>
<sequence length="84" mass="9139">MKFAIYARELHGGTKDQQISMTPMNLQPPKVASSSQANTSGDTPPAQDAALNTKIDTQSSNPYPIPRLITSESNQLRDLMSTYA</sequence>
<dbReference type="Proteomes" id="UP001345219">
    <property type="component" value="Chromosome 15"/>
</dbReference>
<organism evidence="2 3">
    <name type="scientific">Trapa incisa</name>
    <dbReference type="NCBI Taxonomy" id="236973"/>
    <lineage>
        <taxon>Eukaryota</taxon>
        <taxon>Viridiplantae</taxon>
        <taxon>Streptophyta</taxon>
        <taxon>Embryophyta</taxon>
        <taxon>Tracheophyta</taxon>
        <taxon>Spermatophyta</taxon>
        <taxon>Magnoliopsida</taxon>
        <taxon>eudicotyledons</taxon>
        <taxon>Gunneridae</taxon>
        <taxon>Pentapetalae</taxon>
        <taxon>rosids</taxon>
        <taxon>malvids</taxon>
        <taxon>Myrtales</taxon>
        <taxon>Lythraceae</taxon>
        <taxon>Trapa</taxon>
    </lineage>
</organism>
<feature type="region of interest" description="Disordered" evidence="1">
    <location>
        <begin position="12"/>
        <end position="67"/>
    </location>
</feature>
<proteinExistence type="predicted"/>
<protein>
    <submittedName>
        <fullName evidence="2">Uncharacterized protein</fullName>
    </submittedName>
</protein>
<accession>A0AAN7Q1R3</accession>
<name>A0AAN7Q1R3_9MYRT</name>
<feature type="compositionally biased region" description="Polar residues" evidence="1">
    <location>
        <begin position="32"/>
        <end position="42"/>
    </location>
</feature>
<evidence type="ECO:0000313" key="2">
    <source>
        <dbReference type="EMBL" id="KAK4757728.1"/>
    </source>
</evidence>